<organism evidence="1 2">
    <name type="scientific">Hypoxylon rubiginosum</name>
    <dbReference type="NCBI Taxonomy" id="110542"/>
    <lineage>
        <taxon>Eukaryota</taxon>
        <taxon>Fungi</taxon>
        <taxon>Dikarya</taxon>
        <taxon>Ascomycota</taxon>
        <taxon>Pezizomycotina</taxon>
        <taxon>Sordariomycetes</taxon>
        <taxon>Xylariomycetidae</taxon>
        <taxon>Xylariales</taxon>
        <taxon>Hypoxylaceae</taxon>
        <taxon>Hypoxylon</taxon>
    </lineage>
</organism>
<protein>
    <submittedName>
        <fullName evidence="1">Dynamin family protein</fullName>
    </submittedName>
</protein>
<dbReference type="EMBL" id="MU393491">
    <property type="protein sequence ID" value="KAI4864096.1"/>
    <property type="molecule type" value="Genomic_DNA"/>
</dbReference>
<sequence length="718" mass="79888">MVRTFSTETLNGLCSEDQLELLDSIDHLRFQGVDHYISLPQIIVCGDQSSGKSSVLEALSGVPFPVKSNLCTCFPTELVLRRADNTGVTVSIMPETSTKETNKGHIPLFHEELNGFEGFQSLVEKAKVAMGISNSGKTFSKDRLRVEITGPDRPHLTIIDLPGLIHSETKSQSAADVGLVREVVETYMKQPRSIILAVVSAKNDFANQVVLNLARQVDEAGSRTMGVITKPDTLVHGSSSESAYVSLARNNQVYFRLGWHVLVNLDSETQKGSSLLSHRNAEETRFFSTGSWKELPSSMLGIGELRRNLSNVLLRQIALELPSLIREIDTTLDSSREQLNELGEPRRTLEEQRLQLLHVSQKFQSLVERSISGTYTGAFFEDADTPQGYQQRIRATIQNINKEFSDELSASGHRREISSIASSKAESSSTGPEPITREDFLDYVQTVMHRTRGRELPGIFSTMVVTDLFQQQSSPWERIVHSHVKKTWEAVETFLKLVITSATDPSISCALLDKVFRPALEKLLMDAQAKTAELLDSNRRVHPITYNRDFSEAIQKIDSSPRDECSKVIKDFFGISSTQGSTYISNRSCNFDTLIERLAKTTKFNTERLAASQALDCMHVYYSIAMKRFVDSVAIEVIEQTLLAALSGILSPVAVVSMSPELIESIAGESKESRARRDELAKKIDALQKGLETCKSFVNSKLSDEKPNPLEDADSKDE</sequence>
<accession>A0ACB9YXA0</accession>
<proteinExistence type="predicted"/>
<name>A0ACB9YXA0_9PEZI</name>
<reference evidence="1 2" key="1">
    <citation type="journal article" date="2022" name="New Phytol.">
        <title>Ecological generalism drives hyperdiversity of secondary metabolite gene clusters in xylarialean endophytes.</title>
        <authorList>
            <person name="Franco M.E.E."/>
            <person name="Wisecaver J.H."/>
            <person name="Arnold A.E."/>
            <person name="Ju Y.M."/>
            <person name="Slot J.C."/>
            <person name="Ahrendt S."/>
            <person name="Moore L.P."/>
            <person name="Eastman K.E."/>
            <person name="Scott K."/>
            <person name="Konkel Z."/>
            <person name="Mondo S.J."/>
            <person name="Kuo A."/>
            <person name="Hayes R.D."/>
            <person name="Haridas S."/>
            <person name="Andreopoulos B."/>
            <person name="Riley R."/>
            <person name="LaButti K."/>
            <person name="Pangilinan J."/>
            <person name="Lipzen A."/>
            <person name="Amirebrahimi M."/>
            <person name="Yan J."/>
            <person name="Adam C."/>
            <person name="Keymanesh K."/>
            <person name="Ng V."/>
            <person name="Louie K."/>
            <person name="Northen T."/>
            <person name="Drula E."/>
            <person name="Henrissat B."/>
            <person name="Hsieh H.M."/>
            <person name="Youens-Clark K."/>
            <person name="Lutzoni F."/>
            <person name="Miadlikowska J."/>
            <person name="Eastwood D.C."/>
            <person name="Hamelin R.C."/>
            <person name="Grigoriev I.V."/>
            <person name="U'Ren J.M."/>
        </authorList>
    </citation>
    <scope>NUCLEOTIDE SEQUENCE [LARGE SCALE GENOMIC DNA]</scope>
    <source>
        <strain evidence="1 2">CBS 119005</strain>
    </source>
</reference>
<gene>
    <name evidence="1" type="ORF">F4820DRAFT_346743</name>
</gene>
<evidence type="ECO:0000313" key="1">
    <source>
        <dbReference type="EMBL" id="KAI4864096.1"/>
    </source>
</evidence>
<evidence type="ECO:0000313" key="2">
    <source>
        <dbReference type="Proteomes" id="UP001497700"/>
    </source>
</evidence>
<comment type="caution">
    <text evidence="1">The sequence shown here is derived from an EMBL/GenBank/DDBJ whole genome shotgun (WGS) entry which is preliminary data.</text>
</comment>
<keyword evidence="2" id="KW-1185">Reference proteome</keyword>
<dbReference type="Proteomes" id="UP001497700">
    <property type="component" value="Unassembled WGS sequence"/>
</dbReference>